<evidence type="ECO:0000313" key="2">
    <source>
        <dbReference type="EMBL" id="KAK7203813.1"/>
    </source>
</evidence>
<feature type="compositionally biased region" description="Basic residues" evidence="1">
    <location>
        <begin position="242"/>
        <end position="251"/>
    </location>
</feature>
<feature type="compositionally biased region" description="Low complexity" evidence="1">
    <location>
        <begin position="46"/>
        <end position="98"/>
    </location>
</feature>
<feature type="compositionally biased region" description="Low complexity" evidence="1">
    <location>
        <begin position="222"/>
        <end position="241"/>
    </location>
</feature>
<comment type="caution">
    <text evidence="2">The sequence shown here is derived from an EMBL/GenBank/DDBJ whole genome shotgun (WGS) entry which is preliminary data.</text>
</comment>
<dbReference type="GeneID" id="90040766"/>
<feature type="compositionally biased region" description="Polar residues" evidence="1">
    <location>
        <begin position="138"/>
        <end position="156"/>
    </location>
</feature>
<proteinExistence type="predicted"/>
<dbReference type="Proteomes" id="UP001498771">
    <property type="component" value="Unassembled WGS sequence"/>
</dbReference>
<feature type="region of interest" description="Disordered" evidence="1">
    <location>
        <begin position="765"/>
        <end position="786"/>
    </location>
</feature>
<sequence>MSASAPVERSRSNSESIVTQSSRAAKRMGFVVSRRNQDLSNVPELSRATSDRILSSSSSAAVFSGSALSSSHNTAPSSATSSATSTTTSTTRATSSSRAPPPQIPPSFSFSSSSSSSANGISPHHLPPRPSLSPSSSTDAPHTNATLAPASSSSYKYRQHSRGISHDSIMEFSYPAIGERGGNPLPAPGSVPLAATSSSSSNSSTSSNHSTHTIRDRDRNDSAASSSSTVSGSTVTSAASGKSHKCHKSHKSNGSAGFGVKEASNLDVESQPNAYFKRLSVMKEEHPHLTVPSPTAATFPATAHASHAQSSMIMFSTQIVESSRSILFSISQLLPAVRHFLAFCDDKKLSSVLANIIYGSKIQIDNLVRSLEHHDALLASTSANAAAAAAAAAAGGKTAARGTPPIAAAHSIEPVIHATLTCLHTFKHVVSLVQGNIRSLASRAEIRHTRSFFLLLFGTLAEVRNAWNTLLPALEECRTPVYSYLSNNGGGGGKVLASVVRSQSAARQRSPQPLQYTSAPPHLSSPNGLATPNPSTLTIENMPPPLLPSSMNLPTPSFLPQTPHSIGSQKKIPPAIITSLGGPAVQHPPTPGYFATGVGGPAIMSPTVGSYYVPSTPMESGPVAFHFPMEPSEGDDELFDRINNAIQSANSVLSLVLGGIAAEVGSGGGEKEQPDYKMLDLRSMCEMGLDITGQLKVRLTTIRDGDYGERQRFGEETNTFVRVIINILEFTKTILSDYNFLSEARPQLSSLTRVTKEVLTGALRPSEKSSATAASTMVATPNPTSS</sequence>
<feature type="compositionally biased region" description="Polar residues" evidence="1">
    <location>
        <begin position="500"/>
        <end position="539"/>
    </location>
</feature>
<protein>
    <submittedName>
        <fullName evidence="2">RAM signaling pathway protein-domain-containing protein</fullName>
    </submittedName>
</protein>
<organism evidence="2 3">
    <name type="scientific">Myxozyma melibiosi</name>
    <dbReference type="NCBI Taxonomy" id="54550"/>
    <lineage>
        <taxon>Eukaryota</taxon>
        <taxon>Fungi</taxon>
        <taxon>Dikarya</taxon>
        <taxon>Ascomycota</taxon>
        <taxon>Saccharomycotina</taxon>
        <taxon>Lipomycetes</taxon>
        <taxon>Lipomycetales</taxon>
        <taxon>Lipomycetaceae</taxon>
        <taxon>Myxozyma</taxon>
    </lineage>
</organism>
<evidence type="ECO:0000256" key="1">
    <source>
        <dbReference type="SAM" id="MobiDB-lite"/>
    </source>
</evidence>
<feature type="region of interest" description="Disordered" evidence="1">
    <location>
        <begin position="180"/>
        <end position="257"/>
    </location>
</feature>
<feature type="region of interest" description="Disordered" evidence="1">
    <location>
        <begin position="1"/>
        <end position="159"/>
    </location>
</feature>
<feature type="compositionally biased region" description="Low complexity" evidence="1">
    <location>
        <begin position="106"/>
        <end position="124"/>
    </location>
</feature>
<feature type="compositionally biased region" description="Low complexity" evidence="1">
    <location>
        <begin position="769"/>
        <end position="780"/>
    </location>
</feature>
<dbReference type="InterPro" id="IPR019487">
    <property type="entry name" value="RAM_signalling_pathway_SOG2"/>
</dbReference>
<gene>
    <name evidence="2" type="ORF">BZA70DRAFT_60816</name>
</gene>
<dbReference type="RefSeq" id="XP_064766846.1">
    <property type="nucleotide sequence ID" value="XM_064915254.1"/>
</dbReference>
<keyword evidence="3" id="KW-1185">Reference proteome</keyword>
<dbReference type="EMBL" id="JBBJBU010000010">
    <property type="protein sequence ID" value="KAK7203813.1"/>
    <property type="molecule type" value="Genomic_DNA"/>
</dbReference>
<accession>A0ABR1F1U0</accession>
<feature type="region of interest" description="Disordered" evidence="1">
    <location>
        <begin position="500"/>
        <end position="553"/>
    </location>
</feature>
<feature type="compositionally biased region" description="Polar residues" evidence="1">
    <location>
        <begin position="13"/>
        <end position="23"/>
    </location>
</feature>
<evidence type="ECO:0000313" key="3">
    <source>
        <dbReference type="Proteomes" id="UP001498771"/>
    </source>
</evidence>
<reference evidence="2 3" key="1">
    <citation type="submission" date="2024-03" db="EMBL/GenBank/DDBJ databases">
        <title>Genome-scale model development and genomic sequencing of the oleaginous clade Lipomyces.</title>
        <authorList>
            <consortium name="Lawrence Berkeley National Laboratory"/>
            <person name="Czajka J.J."/>
            <person name="Han Y."/>
            <person name="Kim J."/>
            <person name="Mondo S.J."/>
            <person name="Hofstad B.A."/>
            <person name="Robles A."/>
            <person name="Haridas S."/>
            <person name="Riley R."/>
            <person name="LaButti K."/>
            <person name="Pangilinan J."/>
            <person name="Andreopoulos W."/>
            <person name="Lipzen A."/>
            <person name="Yan J."/>
            <person name="Wang M."/>
            <person name="Ng V."/>
            <person name="Grigoriev I.V."/>
            <person name="Spatafora J.W."/>
            <person name="Magnuson J.K."/>
            <person name="Baker S.E."/>
            <person name="Pomraning K.R."/>
        </authorList>
    </citation>
    <scope>NUCLEOTIDE SEQUENCE [LARGE SCALE GENOMIC DNA]</scope>
    <source>
        <strain evidence="2 3">Phaff 52-87</strain>
    </source>
</reference>
<dbReference type="Pfam" id="PF10428">
    <property type="entry name" value="SOG2"/>
    <property type="match status" value="2"/>
</dbReference>
<feature type="compositionally biased region" description="Low complexity" evidence="1">
    <location>
        <begin position="196"/>
        <end position="211"/>
    </location>
</feature>
<name>A0ABR1F1U0_9ASCO</name>